<keyword evidence="2" id="KW-1185">Reference proteome</keyword>
<evidence type="ECO:0000313" key="2">
    <source>
        <dbReference type="Proteomes" id="UP000005824"/>
    </source>
</evidence>
<proteinExistence type="predicted"/>
<comment type="caution">
    <text evidence="1">The sequence shown here is derived from an EMBL/GenBank/DDBJ whole genome shotgun (WGS) entry which is preliminary data.</text>
</comment>
<gene>
    <name evidence="1" type="ORF">CfE428DRAFT_0765</name>
</gene>
<dbReference type="Proteomes" id="UP000005824">
    <property type="component" value="Unassembled WGS sequence"/>
</dbReference>
<name>B4CVS8_9BACT</name>
<dbReference type="InParanoid" id="B4CVS8"/>
<protein>
    <submittedName>
        <fullName evidence="1">Uncharacterized protein</fullName>
    </submittedName>
</protein>
<evidence type="ECO:0000313" key="1">
    <source>
        <dbReference type="EMBL" id="EDY21520.1"/>
    </source>
</evidence>
<sequence length="159" mass="17689">MKVFVLVQRLILLHIVRTMVPPLADAVPVRALSPFVRVFQTLVAFVLFTLPAFAAKPAPEDDAKVVGNWQVSGPGFNRVYEISPGHTVRILGGTRKEKDSHMQPADDGSYRMIVKGTAMEKIVYLPATDQLHIEYYNSKQDLDLGNAVWKSTGNRVAQK</sequence>
<organism evidence="1 2">
    <name type="scientific">Chthoniobacter flavus Ellin428</name>
    <dbReference type="NCBI Taxonomy" id="497964"/>
    <lineage>
        <taxon>Bacteria</taxon>
        <taxon>Pseudomonadati</taxon>
        <taxon>Verrucomicrobiota</taxon>
        <taxon>Spartobacteria</taxon>
        <taxon>Chthoniobacterales</taxon>
        <taxon>Chthoniobacteraceae</taxon>
        <taxon>Chthoniobacter</taxon>
    </lineage>
</organism>
<accession>B4CVS8</accession>
<reference evidence="1 2" key="1">
    <citation type="journal article" date="2011" name="J. Bacteriol.">
        <title>Genome sequence of Chthoniobacter flavus Ellin428, an aerobic heterotrophic soil bacterium.</title>
        <authorList>
            <person name="Kant R."/>
            <person name="van Passel M.W."/>
            <person name="Palva A."/>
            <person name="Lucas S."/>
            <person name="Lapidus A."/>
            <person name="Glavina Del Rio T."/>
            <person name="Dalin E."/>
            <person name="Tice H."/>
            <person name="Bruce D."/>
            <person name="Goodwin L."/>
            <person name="Pitluck S."/>
            <person name="Larimer F.W."/>
            <person name="Land M.L."/>
            <person name="Hauser L."/>
            <person name="Sangwan P."/>
            <person name="de Vos W.M."/>
            <person name="Janssen P.H."/>
            <person name="Smidt H."/>
        </authorList>
    </citation>
    <scope>NUCLEOTIDE SEQUENCE [LARGE SCALE GENOMIC DNA]</scope>
    <source>
        <strain evidence="1 2">Ellin428</strain>
    </source>
</reference>
<dbReference type="AlphaFoldDB" id="B4CVS8"/>
<dbReference type="EMBL" id="ABVL01000002">
    <property type="protein sequence ID" value="EDY21520.1"/>
    <property type="molecule type" value="Genomic_DNA"/>
</dbReference>